<evidence type="ECO:0000313" key="1">
    <source>
        <dbReference type="EMBL" id="EQD43325.1"/>
    </source>
</evidence>
<dbReference type="AlphaFoldDB" id="T1AMM9"/>
<name>T1AMM9_9ZZZZ</name>
<reference evidence="1" key="2">
    <citation type="journal article" date="2014" name="ISME J.">
        <title>Microbial stratification in low pH oxic and suboxic macroscopic growths along an acid mine drainage.</title>
        <authorList>
            <person name="Mendez-Garcia C."/>
            <person name="Mesa V."/>
            <person name="Sprenger R.R."/>
            <person name="Richter M."/>
            <person name="Diez M.S."/>
            <person name="Solano J."/>
            <person name="Bargiela R."/>
            <person name="Golyshina O.V."/>
            <person name="Manteca A."/>
            <person name="Ramos J.L."/>
            <person name="Gallego J.R."/>
            <person name="Llorente I."/>
            <person name="Martins Dos Santos V.A."/>
            <person name="Jensen O.N."/>
            <person name="Pelaez A.I."/>
            <person name="Sanchez J."/>
            <person name="Ferrer M."/>
        </authorList>
    </citation>
    <scope>NUCLEOTIDE SEQUENCE</scope>
</reference>
<sequence length="126" mass="13902">PDGSVVEGWANRTSVTDSVGSQNASKANPFAAWLFNSSSDPQFLSSKINGKPDYFIARYTWMIETQGIYTESNLTANASLYGSVLLDQFAENFNATTEFFQLSNPQGINVVMSIPKNIQLLTLRHT</sequence>
<feature type="non-terminal residue" evidence="1">
    <location>
        <position position="1"/>
    </location>
</feature>
<gene>
    <name evidence="1" type="ORF">B2A_09940</name>
</gene>
<accession>T1AMM9</accession>
<dbReference type="EMBL" id="AUZZ01007179">
    <property type="protein sequence ID" value="EQD43325.1"/>
    <property type="molecule type" value="Genomic_DNA"/>
</dbReference>
<reference evidence="1" key="1">
    <citation type="submission" date="2013-08" db="EMBL/GenBank/DDBJ databases">
        <authorList>
            <person name="Mendez C."/>
            <person name="Richter M."/>
            <person name="Ferrer M."/>
            <person name="Sanchez J."/>
        </authorList>
    </citation>
    <scope>NUCLEOTIDE SEQUENCE</scope>
</reference>
<organism evidence="1">
    <name type="scientific">mine drainage metagenome</name>
    <dbReference type="NCBI Taxonomy" id="410659"/>
    <lineage>
        <taxon>unclassified sequences</taxon>
        <taxon>metagenomes</taxon>
        <taxon>ecological metagenomes</taxon>
    </lineage>
</organism>
<proteinExistence type="predicted"/>
<protein>
    <submittedName>
        <fullName evidence="1">Uncharacterized protein</fullName>
    </submittedName>
</protein>
<comment type="caution">
    <text evidence="1">The sequence shown here is derived from an EMBL/GenBank/DDBJ whole genome shotgun (WGS) entry which is preliminary data.</text>
</comment>